<dbReference type="GO" id="GO:0015074">
    <property type="term" value="P:DNA integration"/>
    <property type="evidence" value="ECO:0007669"/>
    <property type="project" value="InterPro"/>
</dbReference>
<dbReference type="Gene3D" id="3.90.1420.10">
    <property type="entry name" value="Rubisco LSMT, substrate-binding domain"/>
    <property type="match status" value="1"/>
</dbReference>
<dbReference type="PROSITE" id="PS50994">
    <property type="entry name" value="INTEGRASE"/>
    <property type="match status" value="1"/>
</dbReference>
<evidence type="ECO:0000313" key="3">
    <source>
        <dbReference type="Proteomes" id="UP000054558"/>
    </source>
</evidence>
<dbReference type="Gene3D" id="3.30.420.10">
    <property type="entry name" value="Ribonuclease H-like superfamily/Ribonuclease H"/>
    <property type="match status" value="1"/>
</dbReference>
<dbReference type="InterPro" id="IPR036464">
    <property type="entry name" value="Rubisco_LSMT_subst-bd_sf"/>
</dbReference>
<gene>
    <name evidence="2" type="ORF">KFL_005140110</name>
</gene>
<proteinExistence type="predicted"/>
<evidence type="ECO:0000259" key="1">
    <source>
        <dbReference type="PROSITE" id="PS50994"/>
    </source>
</evidence>
<dbReference type="Proteomes" id="UP000054558">
    <property type="component" value="Unassembled WGS sequence"/>
</dbReference>
<dbReference type="STRING" id="105231.A0A1Y1IL52"/>
<name>A0A1Y1IL52_KLENI</name>
<dbReference type="Pfam" id="PF17921">
    <property type="entry name" value="Integrase_H2C2"/>
    <property type="match status" value="1"/>
</dbReference>
<dbReference type="OrthoDB" id="1938712at2759"/>
<dbReference type="PANTHER" id="PTHR37984:SF5">
    <property type="entry name" value="PROTEIN NYNRIN-LIKE"/>
    <property type="match status" value="1"/>
</dbReference>
<dbReference type="InterPro" id="IPR050951">
    <property type="entry name" value="Retrovirus_Pol_polyprotein"/>
</dbReference>
<accession>A0A1Y1IL52</accession>
<dbReference type="InterPro" id="IPR036397">
    <property type="entry name" value="RNaseH_sf"/>
</dbReference>
<dbReference type="PANTHER" id="PTHR37984">
    <property type="entry name" value="PROTEIN CBG26694"/>
    <property type="match status" value="1"/>
</dbReference>
<organism evidence="2 3">
    <name type="scientific">Klebsormidium nitens</name>
    <name type="common">Green alga</name>
    <name type="synonym">Ulothrix nitens</name>
    <dbReference type="NCBI Taxonomy" id="105231"/>
    <lineage>
        <taxon>Eukaryota</taxon>
        <taxon>Viridiplantae</taxon>
        <taxon>Streptophyta</taxon>
        <taxon>Klebsormidiophyceae</taxon>
        <taxon>Klebsormidiales</taxon>
        <taxon>Klebsormidiaceae</taxon>
        <taxon>Klebsormidium</taxon>
    </lineage>
</organism>
<dbReference type="InterPro" id="IPR001584">
    <property type="entry name" value="Integrase_cat-core"/>
</dbReference>
<feature type="domain" description="Integrase catalytic" evidence="1">
    <location>
        <begin position="45"/>
        <end position="210"/>
    </location>
</feature>
<sequence>MDKTEELTNRSFYWPDLQADVRRYIRSCDACQRNKPSNRRPGGLLQPIPIPQERWEQITMDLIAGLPKTARGNSGIAVFVDRLSKEIKIAPISDDTTAPAIARVYFDNVFRHKGLSRVIISDRDPRFTSNFWRSLFRLLGTKLSFSTAFHPQTDGQTERVNRVIEEALRPYVNARHSDWDLYLTPIEFAYNNSVQLSTGHSPFYLNTGRHPLTPSNLLKPPTSDTPAADQFLHNIAYSLQHAKTLLALAQNRQKTGQASPISDWVRHDEAAVWMPLPIDDPLKPRKLAVLQRAHGFDPKAEGTILADPDVGVLFMLKLSEPDKAGRAQKLLQRMQFFEGIINMTSAELDMIEGKGRGKRLRRSQAPRGLSELRDIDALLTIVFRLNDMSGTCREQAARLAELLRGGETSGDVVPKTDGSKAEFLESKKEVVAGSLSGVDRQRKRKRSTPVPARSTEGLELVSLDDSIVFEGEKVPRRRVRMAYDVLRGEARVLESAVDSLETGSASGSIDRLLKGVRGLASKA</sequence>
<protein>
    <submittedName>
        <fullName evidence="2">Putative retrotransposon protein</fullName>
    </submittedName>
</protein>
<dbReference type="InterPro" id="IPR041588">
    <property type="entry name" value="Integrase_H2C2"/>
</dbReference>
<dbReference type="InterPro" id="IPR012337">
    <property type="entry name" value="RNaseH-like_sf"/>
</dbReference>
<dbReference type="SUPFAM" id="SSF53098">
    <property type="entry name" value="Ribonuclease H-like"/>
    <property type="match status" value="1"/>
</dbReference>
<dbReference type="EMBL" id="DF237463">
    <property type="protein sequence ID" value="GAQ89367.1"/>
    <property type="molecule type" value="Genomic_DNA"/>
</dbReference>
<dbReference type="GO" id="GO:0003676">
    <property type="term" value="F:nucleic acid binding"/>
    <property type="evidence" value="ECO:0007669"/>
    <property type="project" value="InterPro"/>
</dbReference>
<reference evidence="2 3" key="1">
    <citation type="journal article" date="2014" name="Nat. Commun.">
        <title>Klebsormidium flaccidum genome reveals primary factors for plant terrestrial adaptation.</title>
        <authorList>
            <person name="Hori K."/>
            <person name="Maruyama F."/>
            <person name="Fujisawa T."/>
            <person name="Togashi T."/>
            <person name="Yamamoto N."/>
            <person name="Seo M."/>
            <person name="Sato S."/>
            <person name="Yamada T."/>
            <person name="Mori H."/>
            <person name="Tajima N."/>
            <person name="Moriyama T."/>
            <person name="Ikeuchi M."/>
            <person name="Watanabe M."/>
            <person name="Wada H."/>
            <person name="Kobayashi K."/>
            <person name="Saito M."/>
            <person name="Masuda T."/>
            <person name="Sasaki-Sekimoto Y."/>
            <person name="Mashiguchi K."/>
            <person name="Awai K."/>
            <person name="Shimojima M."/>
            <person name="Masuda S."/>
            <person name="Iwai M."/>
            <person name="Nobusawa T."/>
            <person name="Narise T."/>
            <person name="Kondo S."/>
            <person name="Saito H."/>
            <person name="Sato R."/>
            <person name="Murakawa M."/>
            <person name="Ihara Y."/>
            <person name="Oshima-Yamada Y."/>
            <person name="Ohtaka K."/>
            <person name="Satoh M."/>
            <person name="Sonobe K."/>
            <person name="Ishii M."/>
            <person name="Ohtani R."/>
            <person name="Kanamori-Sato M."/>
            <person name="Honoki R."/>
            <person name="Miyazaki D."/>
            <person name="Mochizuki H."/>
            <person name="Umetsu J."/>
            <person name="Higashi K."/>
            <person name="Shibata D."/>
            <person name="Kamiya Y."/>
            <person name="Sato N."/>
            <person name="Nakamura Y."/>
            <person name="Tabata S."/>
            <person name="Ida S."/>
            <person name="Kurokawa K."/>
            <person name="Ohta H."/>
        </authorList>
    </citation>
    <scope>NUCLEOTIDE SEQUENCE [LARGE SCALE GENOMIC DNA]</scope>
    <source>
        <strain evidence="2 3">NIES-2285</strain>
    </source>
</reference>
<dbReference type="AlphaFoldDB" id="A0A1Y1IL52"/>
<evidence type="ECO:0000313" key="2">
    <source>
        <dbReference type="EMBL" id="GAQ89367.1"/>
    </source>
</evidence>
<dbReference type="FunFam" id="3.30.420.10:FF:000032">
    <property type="entry name" value="Retrovirus-related Pol polyprotein from transposon 297-like Protein"/>
    <property type="match status" value="1"/>
</dbReference>
<keyword evidence="3" id="KW-1185">Reference proteome</keyword>
<dbReference type="Gene3D" id="1.10.340.70">
    <property type="match status" value="1"/>
</dbReference>